<dbReference type="PANTHER" id="PTHR33777:SF1">
    <property type="entry name" value="UPF0045 PROTEIN ECM15"/>
    <property type="match status" value="1"/>
</dbReference>
<dbReference type="OrthoDB" id="10763at2157"/>
<dbReference type="AlphaFoldDB" id="M0M9C2"/>
<protein>
    <recommendedName>
        <fullName evidence="3">Thiamine-binding protein domain-containing protein</fullName>
    </recommendedName>
</protein>
<feature type="region of interest" description="Disordered" evidence="2">
    <location>
        <begin position="74"/>
        <end position="171"/>
    </location>
</feature>
<dbReference type="InterPro" id="IPR002767">
    <property type="entry name" value="Thiamine_BP"/>
</dbReference>
<feature type="compositionally biased region" description="Basic and acidic residues" evidence="2">
    <location>
        <begin position="74"/>
        <end position="84"/>
    </location>
</feature>
<keyword evidence="5" id="KW-1185">Reference proteome</keyword>
<name>M0M9C2_9EURY</name>
<dbReference type="InterPro" id="IPR051614">
    <property type="entry name" value="UPF0045_domain"/>
</dbReference>
<dbReference type="GO" id="GO:0005829">
    <property type="term" value="C:cytosol"/>
    <property type="evidence" value="ECO:0007669"/>
    <property type="project" value="TreeGrafter"/>
</dbReference>
<dbReference type="Pfam" id="PF01910">
    <property type="entry name" value="Thiamine_BP"/>
    <property type="match status" value="1"/>
</dbReference>
<comment type="caution">
    <text evidence="4">The sequence shown here is derived from an EMBL/GenBank/DDBJ whole genome shotgun (WGS) entry which is preliminary data.</text>
</comment>
<feature type="domain" description="Thiamine-binding protein" evidence="3">
    <location>
        <begin position="7"/>
        <end position="92"/>
    </location>
</feature>
<reference evidence="4 5" key="1">
    <citation type="journal article" date="2014" name="PLoS Genet.">
        <title>Phylogenetically driven sequencing of extremely halophilic archaea reveals strategies for static and dynamic osmo-response.</title>
        <authorList>
            <person name="Becker E.A."/>
            <person name="Seitzer P.M."/>
            <person name="Tritt A."/>
            <person name="Larsen D."/>
            <person name="Krusor M."/>
            <person name="Yao A.I."/>
            <person name="Wu D."/>
            <person name="Madern D."/>
            <person name="Eisen J.A."/>
            <person name="Darling A.E."/>
            <person name="Facciotti M.T."/>
        </authorList>
    </citation>
    <scope>NUCLEOTIDE SEQUENCE [LARGE SCALE GENOMIC DNA]</scope>
    <source>
        <strain evidence="4 5">100A6</strain>
    </source>
</reference>
<comment type="similarity">
    <text evidence="1">Belongs to the UPF0045 family.</text>
</comment>
<dbReference type="EMBL" id="AOMB01000006">
    <property type="protein sequence ID" value="EMA41229.1"/>
    <property type="molecule type" value="Genomic_DNA"/>
</dbReference>
<evidence type="ECO:0000259" key="3">
    <source>
        <dbReference type="Pfam" id="PF01910"/>
    </source>
</evidence>
<organism evidence="4 5">
    <name type="scientific">Halococcus hamelinensis 100A6</name>
    <dbReference type="NCBI Taxonomy" id="1132509"/>
    <lineage>
        <taxon>Archaea</taxon>
        <taxon>Methanobacteriati</taxon>
        <taxon>Methanobacteriota</taxon>
        <taxon>Stenosarchaea group</taxon>
        <taxon>Halobacteria</taxon>
        <taxon>Halobacteriales</taxon>
        <taxon>Halococcaceae</taxon>
        <taxon>Halococcus</taxon>
    </lineage>
</organism>
<evidence type="ECO:0000256" key="1">
    <source>
        <dbReference type="ARBA" id="ARBA00010272"/>
    </source>
</evidence>
<sequence>MSVIALLSTTPARSENTSEEVAGAVEALGDYDVDPTLTAMGTIIETDDVGELFAAVEAAHRAVDADRVTTKLEIDHERDRDRGASARVSAVEEMLGDGSASDGPAGTNTTTDDSEELDSVDMSGHAPEDTEDAPEEDAGMKGGDYKTADSEADDEPISEKYGEETDGSSSD</sequence>
<dbReference type="InterPro" id="IPR029756">
    <property type="entry name" value="MTH1187/YkoF-like"/>
</dbReference>
<gene>
    <name evidence="4" type="ORF">C447_02252</name>
</gene>
<dbReference type="SUPFAM" id="SSF89957">
    <property type="entry name" value="MTH1187/YkoF-like"/>
    <property type="match status" value="1"/>
</dbReference>
<accession>M0M9C2</accession>
<dbReference type="eggNOG" id="arCOG04373">
    <property type="taxonomic scope" value="Archaea"/>
</dbReference>
<dbReference type="RefSeq" id="WP_007690453.1">
    <property type="nucleotide sequence ID" value="NZ_AJRK01000015.1"/>
</dbReference>
<evidence type="ECO:0000256" key="2">
    <source>
        <dbReference type="SAM" id="MobiDB-lite"/>
    </source>
</evidence>
<dbReference type="Gene3D" id="3.30.70.930">
    <property type="match status" value="1"/>
</dbReference>
<dbReference type="Proteomes" id="UP000011566">
    <property type="component" value="Unassembled WGS sequence"/>
</dbReference>
<proteinExistence type="inferred from homology"/>
<dbReference type="PATRIC" id="fig|1132509.6.peg.530"/>
<dbReference type="PANTHER" id="PTHR33777">
    <property type="entry name" value="UPF0045 PROTEIN ECM15"/>
    <property type="match status" value="1"/>
</dbReference>
<evidence type="ECO:0000313" key="4">
    <source>
        <dbReference type="EMBL" id="EMA41229.1"/>
    </source>
</evidence>
<evidence type="ECO:0000313" key="5">
    <source>
        <dbReference type="Proteomes" id="UP000011566"/>
    </source>
</evidence>